<evidence type="ECO:0000313" key="2">
    <source>
        <dbReference type="EMBL" id="EGB04678.1"/>
    </source>
</evidence>
<keyword evidence="1" id="KW-0472">Membrane</keyword>
<reference evidence="2" key="1">
    <citation type="journal article" date="2011" name="Proc. Natl. Acad. Sci. U.S.A.">
        <title>Niche of harmful alga Aureococcus anophagefferens revealed through ecogenomics.</title>
        <authorList>
            <person name="Gobler C.J."/>
            <person name="Berry D.L."/>
            <person name="Dyhrman S.T."/>
            <person name="Wilhelm S.W."/>
            <person name="Salamov A."/>
            <person name="Lobanov A.V."/>
            <person name="Zhang Y."/>
            <person name="Collier J.L."/>
            <person name="Wurch L.L."/>
            <person name="Kustka A.B."/>
            <person name="Dill B.D."/>
            <person name="Shah M."/>
            <person name="VerBerkmoes N.C."/>
            <person name="Kuo A."/>
            <person name="Terry A."/>
            <person name="Pangilinan J."/>
            <person name="Lindquist E.A."/>
            <person name="Lucas S."/>
            <person name="Paulsen I.T."/>
            <person name="Hattenrath-Lehmann T.K."/>
            <person name="Talmage S.C."/>
            <person name="Walker E.A."/>
            <person name="Koch F."/>
            <person name="Burson A.M."/>
            <person name="Marcoval M.A."/>
            <person name="Tang Y.Z."/>
            <person name="Lecleir G.R."/>
            <person name="Coyne K.J."/>
            <person name="Berg G.M."/>
            <person name="Bertrand E.M."/>
            <person name="Saito M.A."/>
            <person name="Gladyshev V.N."/>
            <person name="Grigoriev I.V."/>
        </authorList>
    </citation>
    <scope>NUCLEOTIDE SEQUENCE [LARGE SCALE GENOMIC DNA]</scope>
    <source>
        <strain evidence="2">CCMP1984</strain>
    </source>
</reference>
<evidence type="ECO:0000256" key="1">
    <source>
        <dbReference type="SAM" id="Phobius"/>
    </source>
</evidence>
<dbReference type="RefSeq" id="XP_009040592.1">
    <property type="nucleotide sequence ID" value="XM_009042344.1"/>
</dbReference>
<keyword evidence="3" id="KW-1185">Reference proteome</keyword>
<accession>F0YJM4</accession>
<proteinExistence type="predicted"/>
<sequence length="183" mass="19500">MLGRSYWPMLAMLSLPYAGYAHAILCWCFILAYSDSNTVYTFSFSYPLLMCIGFPIDASRYLGWCLVLCPVHVSSQMVWAWRGGYMPVYTAGTANTRHLPVNVAFWSSIGAFHATTPAARYGAGAVARRVRIPVRVAVVVVVGGGGGGGGGGGDDDAATTLDESAHLSCTDDDLCVASESSRQ</sequence>
<dbReference type="Proteomes" id="UP000002729">
    <property type="component" value="Unassembled WGS sequence"/>
</dbReference>
<protein>
    <submittedName>
        <fullName evidence="2">Uncharacterized protein</fullName>
    </submittedName>
</protein>
<feature type="transmembrane region" description="Helical" evidence="1">
    <location>
        <begin position="6"/>
        <end position="32"/>
    </location>
</feature>
<evidence type="ECO:0000313" key="3">
    <source>
        <dbReference type="Proteomes" id="UP000002729"/>
    </source>
</evidence>
<dbReference type="AlphaFoldDB" id="F0YJM4"/>
<feature type="transmembrane region" description="Helical" evidence="1">
    <location>
        <begin position="39"/>
        <end position="55"/>
    </location>
</feature>
<keyword evidence="1" id="KW-1133">Transmembrane helix</keyword>
<dbReference type="KEGG" id="aaf:AURANDRAFT_67021"/>
<gene>
    <name evidence="2" type="ORF">AURANDRAFT_67021</name>
</gene>
<dbReference type="InParanoid" id="F0YJM4"/>
<keyword evidence="1" id="KW-0812">Transmembrane</keyword>
<organism evidence="3">
    <name type="scientific">Aureococcus anophagefferens</name>
    <name type="common">Harmful bloom alga</name>
    <dbReference type="NCBI Taxonomy" id="44056"/>
    <lineage>
        <taxon>Eukaryota</taxon>
        <taxon>Sar</taxon>
        <taxon>Stramenopiles</taxon>
        <taxon>Ochrophyta</taxon>
        <taxon>Pelagophyceae</taxon>
        <taxon>Pelagomonadales</taxon>
        <taxon>Pelagomonadaceae</taxon>
        <taxon>Aureococcus</taxon>
    </lineage>
</organism>
<dbReference type="GeneID" id="20226041"/>
<dbReference type="EMBL" id="GL833148">
    <property type="protein sequence ID" value="EGB04678.1"/>
    <property type="molecule type" value="Genomic_DNA"/>
</dbReference>
<name>F0YJM4_AURAN</name>